<dbReference type="AlphaFoldDB" id="A0AAP0HWS7"/>
<gene>
    <name evidence="1" type="ORF">Scep_024047</name>
</gene>
<evidence type="ECO:0000313" key="2">
    <source>
        <dbReference type="Proteomes" id="UP001419268"/>
    </source>
</evidence>
<proteinExistence type="predicted"/>
<dbReference type="Proteomes" id="UP001419268">
    <property type="component" value="Unassembled WGS sequence"/>
</dbReference>
<name>A0AAP0HWS7_9MAGN</name>
<comment type="caution">
    <text evidence="1">The sequence shown here is derived from an EMBL/GenBank/DDBJ whole genome shotgun (WGS) entry which is preliminary data.</text>
</comment>
<sequence>MRHLRESINNNMDGINLALSFWEAHNEVHREVFLNAARYRQWQVEAYVL</sequence>
<dbReference type="EMBL" id="JBBNAG010000010">
    <property type="protein sequence ID" value="KAK9100617.1"/>
    <property type="molecule type" value="Genomic_DNA"/>
</dbReference>
<evidence type="ECO:0000313" key="1">
    <source>
        <dbReference type="EMBL" id="KAK9100617.1"/>
    </source>
</evidence>
<reference evidence="1 2" key="1">
    <citation type="submission" date="2024-01" db="EMBL/GenBank/DDBJ databases">
        <title>Genome assemblies of Stephania.</title>
        <authorList>
            <person name="Yang L."/>
        </authorList>
    </citation>
    <scope>NUCLEOTIDE SEQUENCE [LARGE SCALE GENOMIC DNA]</scope>
    <source>
        <strain evidence="1">JXDWG</strain>
        <tissue evidence="1">Leaf</tissue>
    </source>
</reference>
<keyword evidence="2" id="KW-1185">Reference proteome</keyword>
<accession>A0AAP0HWS7</accession>
<organism evidence="1 2">
    <name type="scientific">Stephania cephalantha</name>
    <dbReference type="NCBI Taxonomy" id="152367"/>
    <lineage>
        <taxon>Eukaryota</taxon>
        <taxon>Viridiplantae</taxon>
        <taxon>Streptophyta</taxon>
        <taxon>Embryophyta</taxon>
        <taxon>Tracheophyta</taxon>
        <taxon>Spermatophyta</taxon>
        <taxon>Magnoliopsida</taxon>
        <taxon>Ranunculales</taxon>
        <taxon>Menispermaceae</taxon>
        <taxon>Menispermoideae</taxon>
        <taxon>Cissampelideae</taxon>
        <taxon>Stephania</taxon>
    </lineage>
</organism>
<protein>
    <submittedName>
        <fullName evidence="1">Uncharacterized protein</fullName>
    </submittedName>
</protein>